<evidence type="ECO:0000313" key="1">
    <source>
        <dbReference type="EMBL" id="RMO99953.1"/>
    </source>
</evidence>
<protein>
    <submittedName>
        <fullName evidence="1">Uncharacterized protein</fullName>
    </submittedName>
</protein>
<sequence length="115" mass="12472">MIRAIGIETAVQGELVAGFLVVGTEVLHKQLDQRHRVHWLPGMLPAGKGARAAAGATETMPVHLVRVEHPLRVLKHDPGGCVVSQIVQVGIIENKLPRAFTQQLLISFRCCRGLG</sequence>
<gene>
    <name evidence="1" type="ORF">ALQ30_200223</name>
</gene>
<accession>A0A3M4A0U0</accession>
<proteinExistence type="predicted"/>
<reference evidence="1 2" key="1">
    <citation type="submission" date="2018-08" db="EMBL/GenBank/DDBJ databases">
        <title>Recombination of ecologically and evolutionarily significant loci maintains genetic cohesion in the Pseudomonas syringae species complex.</title>
        <authorList>
            <person name="Dillon M."/>
            <person name="Thakur S."/>
            <person name="Almeida R.N.D."/>
            <person name="Weir B.S."/>
            <person name="Guttman D.S."/>
        </authorList>
    </citation>
    <scope>NUCLEOTIDE SEQUENCE [LARGE SCALE GENOMIC DNA]</scope>
    <source>
        <strain evidence="1 2">ICMP 3706</strain>
    </source>
</reference>
<dbReference type="AlphaFoldDB" id="A0A3M4A0U0"/>
<dbReference type="EMBL" id="RBQE01000471">
    <property type="protein sequence ID" value="RMO99953.1"/>
    <property type="molecule type" value="Genomic_DNA"/>
</dbReference>
<comment type="caution">
    <text evidence="1">The sequence shown here is derived from an EMBL/GenBank/DDBJ whole genome shotgun (WGS) entry which is preliminary data.</text>
</comment>
<name>A0A3M4A0U0_9PSED</name>
<dbReference type="Proteomes" id="UP000281604">
    <property type="component" value="Unassembled WGS sequence"/>
</dbReference>
<organism evidence="1 2">
    <name type="scientific">Pseudomonas syringae pv. persicae</name>
    <dbReference type="NCBI Taxonomy" id="237306"/>
    <lineage>
        <taxon>Bacteria</taxon>
        <taxon>Pseudomonadati</taxon>
        <taxon>Pseudomonadota</taxon>
        <taxon>Gammaproteobacteria</taxon>
        <taxon>Pseudomonadales</taxon>
        <taxon>Pseudomonadaceae</taxon>
        <taxon>Pseudomonas</taxon>
    </lineage>
</organism>
<evidence type="ECO:0000313" key="2">
    <source>
        <dbReference type="Proteomes" id="UP000281604"/>
    </source>
</evidence>